<comment type="caution">
    <text evidence="2">The sequence shown here is derived from an EMBL/GenBank/DDBJ whole genome shotgun (WGS) entry which is preliminary data.</text>
</comment>
<protein>
    <submittedName>
        <fullName evidence="2">Uncharacterized protein</fullName>
    </submittedName>
</protein>
<gene>
    <name evidence="2" type="ORF">SPARVUS_LOCUS4420317</name>
</gene>
<name>A0ABN9C7S7_9NEOB</name>
<keyword evidence="3" id="KW-1185">Reference proteome</keyword>
<organism evidence="2 3">
    <name type="scientific">Staurois parvus</name>
    <dbReference type="NCBI Taxonomy" id="386267"/>
    <lineage>
        <taxon>Eukaryota</taxon>
        <taxon>Metazoa</taxon>
        <taxon>Chordata</taxon>
        <taxon>Craniata</taxon>
        <taxon>Vertebrata</taxon>
        <taxon>Euteleostomi</taxon>
        <taxon>Amphibia</taxon>
        <taxon>Batrachia</taxon>
        <taxon>Anura</taxon>
        <taxon>Neobatrachia</taxon>
        <taxon>Ranoidea</taxon>
        <taxon>Ranidae</taxon>
        <taxon>Staurois</taxon>
    </lineage>
</organism>
<evidence type="ECO:0000313" key="2">
    <source>
        <dbReference type="EMBL" id="CAI9555708.1"/>
    </source>
</evidence>
<evidence type="ECO:0000256" key="1">
    <source>
        <dbReference type="SAM" id="Phobius"/>
    </source>
</evidence>
<keyword evidence="1" id="KW-1133">Transmembrane helix</keyword>
<sequence length="63" mass="7296">MSYSSVTDIFCPQFLPICSFVCYIFALKFSILVFYLNALMSSLVYQYAFLLQPSHLICTCSRF</sequence>
<keyword evidence="1" id="KW-0812">Transmembrane</keyword>
<reference evidence="2" key="1">
    <citation type="submission" date="2023-05" db="EMBL/GenBank/DDBJ databases">
        <authorList>
            <person name="Stuckert A."/>
        </authorList>
    </citation>
    <scope>NUCLEOTIDE SEQUENCE</scope>
</reference>
<keyword evidence="1" id="KW-0472">Membrane</keyword>
<accession>A0ABN9C7S7</accession>
<dbReference type="Proteomes" id="UP001162483">
    <property type="component" value="Unassembled WGS sequence"/>
</dbReference>
<feature type="transmembrane region" description="Helical" evidence="1">
    <location>
        <begin position="14"/>
        <end position="36"/>
    </location>
</feature>
<proteinExistence type="predicted"/>
<dbReference type="EMBL" id="CATNWA010008269">
    <property type="protein sequence ID" value="CAI9555708.1"/>
    <property type="molecule type" value="Genomic_DNA"/>
</dbReference>
<evidence type="ECO:0000313" key="3">
    <source>
        <dbReference type="Proteomes" id="UP001162483"/>
    </source>
</evidence>